<dbReference type="InterPro" id="IPR036641">
    <property type="entry name" value="HPT_dom_sf"/>
</dbReference>
<keyword evidence="6 17" id="KW-0597">Phosphoprotein</keyword>
<dbReference type="CDD" id="cd13707">
    <property type="entry name" value="PBP2_BvgS_D2"/>
    <property type="match status" value="1"/>
</dbReference>
<evidence type="ECO:0000256" key="20">
    <source>
        <dbReference type="SAM" id="SignalP"/>
    </source>
</evidence>
<feature type="chain" id="PRO_5001741338" description="histidine kinase" evidence="20">
    <location>
        <begin position="23"/>
        <end position="1060"/>
    </location>
</feature>
<feature type="domain" description="Response regulatory" evidence="22">
    <location>
        <begin position="831"/>
        <end position="945"/>
    </location>
</feature>
<dbReference type="SMART" id="SM00062">
    <property type="entry name" value="PBPb"/>
    <property type="match status" value="2"/>
</dbReference>
<dbReference type="InterPro" id="IPR008207">
    <property type="entry name" value="Sig_transdc_His_kin_Hpt_dom"/>
</dbReference>
<evidence type="ECO:0000256" key="6">
    <source>
        <dbReference type="ARBA" id="ARBA00022553"/>
    </source>
</evidence>
<evidence type="ECO:0000256" key="1">
    <source>
        <dbReference type="ARBA" id="ARBA00000085"/>
    </source>
</evidence>
<dbReference type="PANTHER" id="PTHR43047">
    <property type="entry name" value="TWO-COMPONENT HISTIDINE PROTEIN KINASE"/>
    <property type="match status" value="1"/>
</dbReference>
<dbReference type="GO" id="GO:0005886">
    <property type="term" value="C:plasma membrane"/>
    <property type="evidence" value="ECO:0007669"/>
    <property type="project" value="UniProtKB-SubCell"/>
</dbReference>
<keyword evidence="13 19" id="KW-1133">Transmembrane helix</keyword>
<dbReference type="EMBL" id="LK931336">
    <property type="protein sequence ID" value="CDZ85797.1"/>
    <property type="molecule type" value="Genomic_DNA"/>
</dbReference>
<gene>
    <name evidence="24" type="ORF">BN1086_04022</name>
</gene>
<evidence type="ECO:0000256" key="9">
    <source>
        <dbReference type="ARBA" id="ARBA00022729"/>
    </source>
</evidence>
<dbReference type="Pfam" id="PF02518">
    <property type="entry name" value="HATPase_c"/>
    <property type="match status" value="1"/>
</dbReference>
<evidence type="ECO:0000256" key="11">
    <source>
        <dbReference type="ARBA" id="ARBA00022777"/>
    </source>
</evidence>
<dbReference type="GO" id="GO:0005524">
    <property type="term" value="F:ATP binding"/>
    <property type="evidence" value="ECO:0007669"/>
    <property type="project" value="UniProtKB-KW"/>
</dbReference>
<dbReference type="Gene3D" id="3.30.565.10">
    <property type="entry name" value="Histidine kinase-like ATPase, C-terminal domain"/>
    <property type="match status" value="1"/>
</dbReference>
<dbReference type="PRINTS" id="PR00344">
    <property type="entry name" value="BCTRLSENSOR"/>
</dbReference>
<dbReference type="PATRIC" id="fig|545.12.peg.4032"/>
<keyword evidence="14" id="KW-0902">Two-component regulatory system</keyword>
<feature type="transmembrane region" description="Helical" evidence="19">
    <location>
        <begin position="537"/>
        <end position="558"/>
    </location>
</feature>
<dbReference type="SMART" id="SM00388">
    <property type="entry name" value="HisKA"/>
    <property type="match status" value="1"/>
</dbReference>
<dbReference type="CDD" id="cd17546">
    <property type="entry name" value="REC_hyHK_CKI1_RcsC-like"/>
    <property type="match status" value="1"/>
</dbReference>
<feature type="modified residue" description="4-aspartylphosphate" evidence="17">
    <location>
        <position position="880"/>
    </location>
</feature>
<dbReference type="Pfam" id="PF00497">
    <property type="entry name" value="SBP_bac_3"/>
    <property type="match status" value="1"/>
</dbReference>
<comment type="catalytic activity">
    <reaction evidence="1">
        <text>ATP + protein L-histidine = ADP + protein N-phospho-L-histidine.</text>
        <dbReference type="EC" id="2.7.13.3"/>
    </reaction>
</comment>
<dbReference type="SUPFAM" id="SSF47384">
    <property type="entry name" value="Homodimeric domain of signal transducing histidine kinase"/>
    <property type="match status" value="1"/>
</dbReference>
<reference evidence="24" key="1">
    <citation type="submission" date="2014-06" db="EMBL/GenBank/DDBJ databases">
        <authorList>
            <person name="Urmite Genomes Urmite Genomes"/>
        </authorList>
    </citation>
    <scope>NUCLEOTIDE SEQUENCE</scope>
</reference>
<feature type="modified residue" description="Phosphohistidine" evidence="16">
    <location>
        <position position="1003"/>
    </location>
</feature>
<dbReference type="PROSITE" id="PS50110">
    <property type="entry name" value="RESPONSE_REGULATORY"/>
    <property type="match status" value="1"/>
</dbReference>
<proteinExistence type="predicted"/>
<dbReference type="InterPro" id="IPR001638">
    <property type="entry name" value="Solute-binding_3/MltF_N"/>
</dbReference>
<keyword evidence="4" id="KW-1003">Cell membrane</keyword>
<dbReference type="Gene3D" id="1.10.287.130">
    <property type="match status" value="1"/>
</dbReference>
<evidence type="ECO:0000256" key="12">
    <source>
        <dbReference type="ARBA" id="ARBA00022840"/>
    </source>
</evidence>
<dbReference type="SMART" id="SM00448">
    <property type="entry name" value="REC"/>
    <property type="match status" value="1"/>
</dbReference>
<evidence type="ECO:0000256" key="17">
    <source>
        <dbReference type="PROSITE-ProRule" id="PRU00169"/>
    </source>
</evidence>
<keyword evidence="11" id="KW-0418">Kinase</keyword>
<feature type="domain" description="Histidine kinase" evidence="21">
    <location>
        <begin position="592"/>
        <end position="808"/>
    </location>
</feature>
<accession>A0A078LKE5</accession>
<evidence type="ECO:0000256" key="5">
    <source>
        <dbReference type="ARBA" id="ARBA00022519"/>
    </source>
</evidence>
<dbReference type="Pfam" id="PF00512">
    <property type="entry name" value="HisKA"/>
    <property type="match status" value="1"/>
</dbReference>
<feature type="domain" description="HPt" evidence="23">
    <location>
        <begin position="964"/>
        <end position="1060"/>
    </location>
</feature>
<evidence type="ECO:0000256" key="7">
    <source>
        <dbReference type="ARBA" id="ARBA00022679"/>
    </source>
</evidence>
<dbReference type="InterPro" id="IPR001789">
    <property type="entry name" value="Sig_transdc_resp-reg_receiver"/>
</dbReference>
<evidence type="ECO:0000256" key="18">
    <source>
        <dbReference type="SAM" id="Coils"/>
    </source>
</evidence>
<dbReference type="Pfam" id="PF00072">
    <property type="entry name" value="Response_reg"/>
    <property type="match status" value="1"/>
</dbReference>
<dbReference type="InterPro" id="IPR049871">
    <property type="entry name" value="BvgS-like_periplasmic2"/>
</dbReference>
<dbReference type="InterPro" id="IPR049870">
    <property type="entry name" value="BvgS-like_periplasmic1"/>
</dbReference>
<dbReference type="InterPro" id="IPR003661">
    <property type="entry name" value="HisK_dim/P_dom"/>
</dbReference>
<dbReference type="SUPFAM" id="SSF52172">
    <property type="entry name" value="CheY-like"/>
    <property type="match status" value="1"/>
</dbReference>
<dbReference type="SUPFAM" id="SSF47226">
    <property type="entry name" value="Histidine-containing phosphotransfer domain, HPT domain"/>
    <property type="match status" value="1"/>
</dbReference>
<dbReference type="EC" id="2.7.13.3" evidence="3"/>
<name>A0A078LKE5_CITKO</name>
<evidence type="ECO:0000256" key="2">
    <source>
        <dbReference type="ARBA" id="ARBA00004429"/>
    </source>
</evidence>
<evidence type="ECO:0000259" key="23">
    <source>
        <dbReference type="PROSITE" id="PS50894"/>
    </source>
</evidence>
<dbReference type="SUPFAM" id="SSF53850">
    <property type="entry name" value="Periplasmic binding protein-like II"/>
    <property type="match status" value="2"/>
</dbReference>
<dbReference type="RefSeq" id="WP_200075964.1">
    <property type="nucleotide sequence ID" value="NZ_JADVIJ010000005.1"/>
</dbReference>
<feature type="signal peptide" evidence="20">
    <location>
        <begin position="1"/>
        <end position="22"/>
    </location>
</feature>
<comment type="subcellular location">
    <subcellularLocation>
        <location evidence="2">Cell inner membrane</location>
        <topology evidence="2">Multi-pass membrane protein</topology>
    </subcellularLocation>
</comment>
<dbReference type="CDD" id="cd16922">
    <property type="entry name" value="HATPase_EvgS-ArcB-TorS-like"/>
    <property type="match status" value="1"/>
</dbReference>
<dbReference type="PROSITE" id="PS50894">
    <property type="entry name" value="HPT"/>
    <property type="match status" value="1"/>
</dbReference>
<keyword evidence="5" id="KW-0997">Cell inner membrane</keyword>
<evidence type="ECO:0000256" key="15">
    <source>
        <dbReference type="ARBA" id="ARBA00023136"/>
    </source>
</evidence>
<dbReference type="GO" id="GO:0009927">
    <property type="term" value="F:histidine phosphotransfer kinase activity"/>
    <property type="evidence" value="ECO:0007669"/>
    <property type="project" value="TreeGrafter"/>
</dbReference>
<feature type="coiled-coil region" evidence="18">
    <location>
        <begin position="565"/>
        <end position="592"/>
    </location>
</feature>
<evidence type="ECO:0000259" key="21">
    <source>
        <dbReference type="PROSITE" id="PS50109"/>
    </source>
</evidence>
<dbReference type="SMART" id="SM00387">
    <property type="entry name" value="HATPase_c"/>
    <property type="match status" value="1"/>
</dbReference>
<evidence type="ECO:0000256" key="13">
    <source>
        <dbReference type="ARBA" id="ARBA00022989"/>
    </source>
</evidence>
<dbReference type="Gene3D" id="1.20.120.160">
    <property type="entry name" value="HPT domain"/>
    <property type="match status" value="1"/>
</dbReference>
<dbReference type="InterPro" id="IPR003594">
    <property type="entry name" value="HATPase_dom"/>
</dbReference>
<dbReference type="CDD" id="cd13705">
    <property type="entry name" value="PBP2_BvgS_D1"/>
    <property type="match status" value="1"/>
</dbReference>
<sequence>MMNKWLIFVLIVLSITGRSVHAQDELPVELELSGYNYITPVPVYLSEDDKRWLKQKKTLKVAVYQPEQSPLVQTTLTGRYRGMNADYLALIQHSLNTHISVTAWKNQESAIHALKAGEVDMVLTGLESRPFAEEGILSSQPLVHSWPNLVTSLANVMVPLQSAQSTRVATVNHYPDEGFIQQSFPNAEIINYPTYQEALSSVAHGQNAWFVGDSLTTSTWLSQEFSLALTTVKYWPEPQKKSAFLFLPTQERLLTIVNNTLSAIDENVHGQIAQSMIDKGNLSFLLEPLNLTNREKQWLKSHNTLRVIINPWFAPYTMVDSNQETRGVVGDILNLIGLQTGMQFETIVVKSNEEMVSEMKKNNWHIVQAATYDLSRENALSFTHPFITTQFVTVVRKENTQETTLRAGMSVAIGADHALLAKLKAQHPGIQWKEVENSSVALNLVATGKVDAAISNQLTARYMSEHYYPDQLAWLPIAGEAPAAISFAVPRSEPELRQILDKALDDIPQKEIFQIVSKWIRLPDVKIDTWELYNRPFYLVAILATLLVVSSLLWAVYLSRKVRQRKRSQRLLEAERNKAQQANEEKREFLSHMSHEIRTPVSAIMGFLELLQLSPARFSPEDKASVDQAAQASRSLLKLIGEILDLEKIESGLLDTVPQWVNVDALIKEKMTLFSALAAQKGIDLRYDSQLDPQEAMHLDPQLLGQVLTNLIGNAVKFTQQGHVRISATKSNAMLALSVSDSGPGISTEEQNRLFTAFSQGKAGKHHRGSGLGLAISRALMTQMGGTIALQSEINRGTTLTLNLPVQTSRDITPVSIDAPPPPPVIQGTLRVLIVDDHPSSRLLLKRQLATSGIVADEAENGEEALRHLQQQHYDLLITDLNMPTMDGIELTRQVRKFNRDLTIWGLTASAQEHERERCLAAGMNACIFKPITLSQISHFLSGMCETANTMFDIEMLGMLAQGNRALMLTALKDAQQENRRDLVAARQAAHTEDYLTVKRHIHRINGTAQLLGVKALMKVAQSLEDKLPDAISAADLATDLDRIDALLDELDQAIATFIP</sequence>
<protein>
    <recommendedName>
        <fullName evidence="3">histidine kinase</fullName>
        <ecNumber evidence="3">2.7.13.3</ecNumber>
    </recommendedName>
</protein>
<dbReference type="Pfam" id="PF01627">
    <property type="entry name" value="Hpt"/>
    <property type="match status" value="1"/>
</dbReference>
<evidence type="ECO:0000313" key="24">
    <source>
        <dbReference type="EMBL" id="CDZ85797.1"/>
    </source>
</evidence>
<dbReference type="CDD" id="cd00082">
    <property type="entry name" value="HisKA"/>
    <property type="match status" value="1"/>
</dbReference>
<evidence type="ECO:0000256" key="4">
    <source>
        <dbReference type="ARBA" id="ARBA00022475"/>
    </source>
</evidence>
<dbReference type="InterPro" id="IPR005467">
    <property type="entry name" value="His_kinase_dom"/>
</dbReference>
<dbReference type="PANTHER" id="PTHR43047:SF72">
    <property type="entry name" value="OSMOSENSING HISTIDINE PROTEIN KINASE SLN1"/>
    <property type="match status" value="1"/>
</dbReference>
<keyword evidence="10" id="KW-0547">Nucleotide-binding</keyword>
<dbReference type="SUPFAM" id="SSF55874">
    <property type="entry name" value="ATPase domain of HSP90 chaperone/DNA topoisomerase II/histidine kinase"/>
    <property type="match status" value="1"/>
</dbReference>
<keyword evidence="7" id="KW-0808">Transferase</keyword>
<dbReference type="InterPro" id="IPR011006">
    <property type="entry name" value="CheY-like_superfamily"/>
</dbReference>
<evidence type="ECO:0000256" key="10">
    <source>
        <dbReference type="ARBA" id="ARBA00022741"/>
    </source>
</evidence>
<keyword evidence="15 19" id="KW-0472">Membrane</keyword>
<evidence type="ECO:0000256" key="3">
    <source>
        <dbReference type="ARBA" id="ARBA00012438"/>
    </source>
</evidence>
<dbReference type="InterPro" id="IPR004358">
    <property type="entry name" value="Sig_transdc_His_kin-like_C"/>
</dbReference>
<evidence type="ECO:0000256" key="19">
    <source>
        <dbReference type="SAM" id="Phobius"/>
    </source>
</evidence>
<evidence type="ECO:0000256" key="14">
    <source>
        <dbReference type="ARBA" id="ARBA00023012"/>
    </source>
</evidence>
<dbReference type="GO" id="GO:0000155">
    <property type="term" value="F:phosphorelay sensor kinase activity"/>
    <property type="evidence" value="ECO:0007669"/>
    <property type="project" value="InterPro"/>
</dbReference>
<keyword evidence="8 19" id="KW-0812">Transmembrane</keyword>
<dbReference type="PROSITE" id="PS50109">
    <property type="entry name" value="HIS_KIN"/>
    <property type="match status" value="1"/>
</dbReference>
<organism evidence="24">
    <name type="scientific">Citrobacter koseri</name>
    <name type="common">Citrobacter diversus</name>
    <dbReference type="NCBI Taxonomy" id="545"/>
    <lineage>
        <taxon>Bacteria</taxon>
        <taxon>Pseudomonadati</taxon>
        <taxon>Pseudomonadota</taxon>
        <taxon>Gammaproteobacteria</taxon>
        <taxon>Enterobacterales</taxon>
        <taxon>Enterobacteriaceae</taxon>
        <taxon>Citrobacter</taxon>
    </lineage>
</organism>
<dbReference type="Gene3D" id="3.40.50.2300">
    <property type="match status" value="1"/>
</dbReference>
<evidence type="ECO:0000256" key="8">
    <source>
        <dbReference type="ARBA" id="ARBA00022692"/>
    </source>
</evidence>
<keyword evidence="12" id="KW-0067">ATP-binding</keyword>
<dbReference type="InterPro" id="IPR036890">
    <property type="entry name" value="HATPase_C_sf"/>
</dbReference>
<dbReference type="Gene3D" id="3.40.190.10">
    <property type="entry name" value="Periplasmic binding protein-like II"/>
    <property type="match status" value="4"/>
</dbReference>
<dbReference type="AlphaFoldDB" id="A0A078LKE5"/>
<dbReference type="InterPro" id="IPR036097">
    <property type="entry name" value="HisK_dim/P_sf"/>
</dbReference>
<keyword evidence="18" id="KW-0175">Coiled coil</keyword>
<keyword evidence="9 20" id="KW-0732">Signal</keyword>
<evidence type="ECO:0000256" key="16">
    <source>
        <dbReference type="PROSITE-ProRule" id="PRU00110"/>
    </source>
</evidence>
<evidence type="ECO:0000259" key="22">
    <source>
        <dbReference type="PROSITE" id="PS50110"/>
    </source>
</evidence>